<proteinExistence type="predicted"/>
<accession>A0A9W7W7H4</accession>
<name>A0A9W7W7H4_9PEZI</name>
<feature type="non-terminal residue" evidence="1">
    <location>
        <position position="1"/>
    </location>
</feature>
<dbReference type="EMBL" id="RIBY02000069">
    <property type="protein sequence ID" value="KAH9845450.1"/>
    <property type="molecule type" value="Genomic_DNA"/>
</dbReference>
<keyword evidence="2" id="KW-1185">Reference proteome</keyword>
<dbReference type="AlphaFoldDB" id="A0A9W7W7H4"/>
<comment type="caution">
    <text evidence="1">The sequence shown here is derived from an EMBL/GenBank/DDBJ whole genome shotgun (WGS) entry which is preliminary data.</text>
</comment>
<sequence>RDGRVVGVEGAAQDAVVLGFRPAIGGGRRGRGVGGGGAAVEVPVWGQEQGALQTDAAFDRLAEVAGGALAEQDVSLGEVEEDELEEFGEAEDLSDGGFCWVVHCLGSTLHAL</sequence>
<organism evidence="1 2">
    <name type="scientific">Teratosphaeria destructans</name>
    <dbReference type="NCBI Taxonomy" id="418781"/>
    <lineage>
        <taxon>Eukaryota</taxon>
        <taxon>Fungi</taxon>
        <taxon>Dikarya</taxon>
        <taxon>Ascomycota</taxon>
        <taxon>Pezizomycotina</taxon>
        <taxon>Dothideomycetes</taxon>
        <taxon>Dothideomycetidae</taxon>
        <taxon>Mycosphaerellales</taxon>
        <taxon>Teratosphaeriaceae</taxon>
        <taxon>Teratosphaeria</taxon>
    </lineage>
</organism>
<protein>
    <submittedName>
        <fullName evidence="1">Uncharacterized protein</fullName>
    </submittedName>
</protein>
<reference evidence="1 2" key="1">
    <citation type="journal article" date="2018" name="IMA Fungus">
        <title>IMA Genome-F 10: Nine draft genome sequences of Claviceps purpurea s.lat., including C. arundinis, C. humidiphila, and C. cf. spartinae, pseudomolecules for the pitch canker pathogen Fusarium circinatum, draft genome of Davidsoniella eucalypti, Grosmannia galeiformis, Quambalaria eucalypti, and Teratosphaeria destructans.</title>
        <authorList>
            <person name="Wingfield B.D."/>
            <person name="Liu M."/>
            <person name="Nguyen H.D."/>
            <person name="Lane F.A."/>
            <person name="Morgan S.W."/>
            <person name="De Vos L."/>
            <person name="Wilken P.M."/>
            <person name="Duong T.A."/>
            <person name="Aylward J."/>
            <person name="Coetzee M.P."/>
            <person name="Dadej K."/>
            <person name="De Beer Z.W."/>
            <person name="Findlay W."/>
            <person name="Havenga M."/>
            <person name="Kolarik M."/>
            <person name="Menzies J.G."/>
            <person name="Naidoo K."/>
            <person name="Pochopski O."/>
            <person name="Shoukouhi P."/>
            <person name="Santana Q.C."/>
            <person name="Seifert K.A."/>
            <person name="Soal N."/>
            <person name="Steenkamp E.T."/>
            <person name="Tatham C.T."/>
            <person name="van der Nest M.A."/>
            <person name="Wingfield M.J."/>
        </authorList>
    </citation>
    <scope>NUCLEOTIDE SEQUENCE [LARGE SCALE GENOMIC DNA]</scope>
    <source>
        <strain evidence="1">CMW44962</strain>
    </source>
</reference>
<dbReference type="Proteomes" id="UP001138500">
    <property type="component" value="Unassembled WGS sequence"/>
</dbReference>
<evidence type="ECO:0000313" key="2">
    <source>
        <dbReference type="Proteomes" id="UP001138500"/>
    </source>
</evidence>
<gene>
    <name evidence="1" type="ORF">Tdes44962_MAKER06659</name>
</gene>
<evidence type="ECO:0000313" key="1">
    <source>
        <dbReference type="EMBL" id="KAH9845450.1"/>
    </source>
</evidence>
<reference evidence="1 2" key="2">
    <citation type="journal article" date="2021" name="Curr. Genet.">
        <title>Genetic response to nitrogen starvation in the aggressive Eucalyptus foliar pathogen Teratosphaeria destructans.</title>
        <authorList>
            <person name="Havenga M."/>
            <person name="Wingfield B.D."/>
            <person name="Wingfield M.J."/>
            <person name="Dreyer L.L."/>
            <person name="Roets F."/>
            <person name="Aylward J."/>
        </authorList>
    </citation>
    <scope>NUCLEOTIDE SEQUENCE [LARGE SCALE GENOMIC DNA]</scope>
    <source>
        <strain evidence="1">CMW44962</strain>
    </source>
</reference>